<reference evidence="3 4" key="1">
    <citation type="journal article" date="2019" name="Int. J. Syst. Evol. Microbiol.">
        <title>The Global Catalogue of Microorganisms (GCM) 10K type strain sequencing project: providing services to taxonomists for standard genome sequencing and annotation.</title>
        <authorList>
            <consortium name="The Broad Institute Genomics Platform"/>
            <consortium name="The Broad Institute Genome Sequencing Center for Infectious Disease"/>
            <person name="Wu L."/>
            <person name="Ma J."/>
        </authorList>
    </citation>
    <scope>NUCLEOTIDE SEQUENCE [LARGE SCALE GENOMIC DNA]</scope>
    <source>
        <strain evidence="3 4">JCM 7356</strain>
    </source>
</reference>
<dbReference type="PRINTS" id="PR00385">
    <property type="entry name" value="P450"/>
</dbReference>
<dbReference type="PANTHER" id="PTHR46696">
    <property type="entry name" value="P450, PUTATIVE (EUROFUNG)-RELATED"/>
    <property type="match status" value="1"/>
</dbReference>
<dbReference type="EMBL" id="BAAATR010000088">
    <property type="protein sequence ID" value="GAA2281597.1"/>
    <property type="molecule type" value="Genomic_DNA"/>
</dbReference>
<dbReference type="InterPro" id="IPR036396">
    <property type="entry name" value="Cyt_P450_sf"/>
</dbReference>
<keyword evidence="2" id="KW-0349">Heme</keyword>
<dbReference type="Pfam" id="PF00067">
    <property type="entry name" value="p450"/>
    <property type="match status" value="1"/>
</dbReference>
<proteinExistence type="inferred from homology"/>
<dbReference type="CDD" id="cd11030">
    <property type="entry name" value="CYP105-like"/>
    <property type="match status" value="1"/>
</dbReference>
<dbReference type="PROSITE" id="PS00086">
    <property type="entry name" value="CYTOCHROME_P450"/>
    <property type="match status" value="1"/>
</dbReference>
<evidence type="ECO:0000313" key="3">
    <source>
        <dbReference type="EMBL" id="GAA2281597.1"/>
    </source>
</evidence>
<gene>
    <name evidence="3" type="ORF">GCM10010430_79510</name>
</gene>
<dbReference type="InterPro" id="IPR002397">
    <property type="entry name" value="Cyt_P450_B"/>
</dbReference>
<dbReference type="Proteomes" id="UP001500305">
    <property type="component" value="Unassembled WGS sequence"/>
</dbReference>
<evidence type="ECO:0000256" key="1">
    <source>
        <dbReference type="ARBA" id="ARBA00010617"/>
    </source>
</evidence>
<comment type="caution">
    <text evidence="3">The sequence shown here is derived from an EMBL/GenBank/DDBJ whole genome shotgun (WGS) entry which is preliminary data.</text>
</comment>
<keyword evidence="2" id="KW-0503">Monooxygenase</keyword>
<keyword evidence="2" id="KW-0408">Iron</keyword>
<organism evidence="3 4">
    <name type="scientific">Kitasatospora cystarginea</name>
    <dbReference type="NCBI Taxonomy" id="58350"/>
    <lineage>
        <taxon>Bacteria</taxon>
        <taxon>Bacillati</taxon>
        <taxon>Actinomycetota</taxon>
        <taxon>Actinomycetes</taxon>
        <taxon>Kitasatosporales</taxon>
        <taxon>Streptomycetaceae</taxon>
        <taxon>Kitasatospora</taxon>
    </lineage>
</organism>
<sequence>MTAAGADSALPSFPMRRPCPFGLPPAYAEMREHTPVGQARLANGDPLWLVSRYDDIRALLADPRISADRSRTGFPFLDAQTAQLGTTPVFLGMDGSEHRAQRRMFLPEFLPKRVLELRPFIQRCVDERLDRLIAAGPPADLVTSLALPVPALTVGHILGVPKGEQHRFEQLAVDAMTRRDQEAFQALFDFVRAVADSKRDAPGDDLISRVLREYVEPGDIDYWSMLATVFVILMAGYETTAHMLSLGVLTLLQHPHQLAALRAEPDLMLQTVEELLRFLSVGELAAVRIAAEDIELHGTTIRAGDGVVLLGGAGNRDPRAFDAPESFDIRRDARRHLGFGHGPHSCIGAGVARLEMTVVFTTLLARLPELRLAQQITDDAVDYEAVLFGLKRLEVMW</sequence>
<dbReference type="InterPro" id="IPR001128">
    <property type="entry name" value="Cyt_P450"/>
</dbReference>
<accession>A0ABN3F246</accession>
<keyword evidence="2" id="KW-0479">Metal-binding</keyword>
<evidence type="ECO:0000313" key="4">
    <source>
        <dbReference type="Proteomes" id="UP001500305"/>
    </source>
</evidence>
<dbReference type="PRINTS" id="PR00359">
    <property type="entry name" value="BP450"/>
</dbReference>
<dbReference type="Gene3D" id="1.10.630.10">
    <property type="entry name" value="Cytochrome P450"/>
    <property type="match status" value="1"/>
</dbReference>
<dbReference type="PANTHER" id="PTHR46696:SF1">
    <property type="entry name" value="CYTOCHROME P450 YJIB-RELATED"/>
    <property type="match status" value="1"/>
</dbReference>
<dbReference type="SUPFAM" id="SSF48264">
    <property type="entry name" value="Cytochrome P450"/>
    <property type="match status" value="1"/>
</dbReference>
<comment type="similarity">
    <text evidence="1 2">Belongs to the cytochrome P450 family.</text>
</comment>
<keyword evidence="2" id="KW-0560">Oxidoreductase</keyword>
<keyword evidence="4" id="KW-1185">Reference proteome</keyword>
<evidence type="ECO:0000256" key="2">
    <source>
        <dbReference type="RuleBase" id="RU000461"/>
    </source>
</evidence>
<name>A0ABN3F246_9ACTN</name>
<protein>
    <submittedName>
        <fullName evidence="3">Cytochrome P450</fullName>
    </submittedName>
</protein>
<dbReference type="InterPro" id="IPR017972">
    <property type="entry name" value="Cyt_P450_CS"/>
</dbReference>
<dbReference type="RefSeq" id="WP_344641439.1">
    <property type="nucleotide sequence ID" value="NZ_BAAATR010000088.1"/>
</dbReference>